<reference evidence="4" key="1">
    <citation type="journal article" date="2020" name="mSystems">
        <title>Genome- and Community-Level Interaction Insights into Carbon Utilization and Element Cycling Functions of Hydrothermarchaeota in Hydrothermal Sediment.</title>
        <authorList>
            <person name="Zhou Z."/>
            <person name="Liu Y."/>
            <person name="Xu W."/>
            <person name="Pan J."/>
            <person name="Luo Z.H."/>
            <person name="Li M."/>
        </authorList>
    </citation>
    <scope>NUCLEOTIDE SEQUENCE [LARGE SCALE GENOMIC DNA]</scope>
    <source>
        <strain evidence="4">HyVt-570</strain>
    </source>
</reference>
<proteinExistence type="predicted"/>
<protein>
    <submittedName>
        <fullName evidence="4">NUDIX hydrolase</fullName>
    </submittedName>
</protein>
<dbReference type="PANTHER" id="PTHR11839:SF18">
    <property type="entry name" value="NUDIX HYDROLASE DOMAIN-CONTAINING PROTEIN"/>
    <property type="match status" value="1"/>
</dbReference>
<dbReference type="Gene3D" id="3.90.79.10">
    <property type="entry name" value="Nucleoside Triphosphate Pyrophosphohydrolase"/>
    <property type="match status" value="1"/>
</dbReference>
<dbReference type="InterPro" id="IPR000086">
    <property type="entry name" value="NUDIX_hydrolase_dom"/>
</dbReference>
<dbReference type="AlphaFoldDB" id="A0A7C4ZGL2"/>
<dbReference type="GO" id="GO:0019693">
    <property type="term" value="P:ribose phosphate metabolic process"/>
    <property type="evidence" value="ECO:0007669"/>
    <property type="project" value="TreeGrafter"/>
</dbReference>
<dbReference type="InterPro" id="IPR020084">
    <property type="entry name" value="NUDIX_hydrolase_CS"/>
</dbReference>
<comment type="caution">
    <text evidence="4">The sequence shown here is derived from an EMBL/GenBank/DDBJ whole genome shotgun (WGS) entry which is preliminary data.</text>
</comment>
<dbReference type="GO" id="GO:0006753">
    <property type="term" value="P:nucleoside phosphate metabolic process"/>
    <property type="evidence" value="ECO:0007669"/>
    <property type="project" value="TreeGrafter"/>
</dbReference>
<feature type="domain" description="Nudix hydrolase" evidence="3">
    <location>
        <begin position="41"/>
        <end position="170"/>
    </location>
</feature>
<dbReference type="InterPro" id="IPR015797">
    <property type="entry name" value="NUDIX_hydrolase-like_dom_sf"/>
</dbReference>
<accession>A0A7C4ZGL2</accession>
<gene>
    <name evidence="4" type="ORF">ENK37_06360</name>
</gene>
<evidence type="ECO:0000313" key="4">
    <source>
        <dbReference type="EMBL" id="HGY09658.1"/>
    </source>
</evidence>
<evidence type="ECO:0000256" key="2">
    <source>
        <dbReference type="ARBA" id="ARBA00022801"/>
    </source>
</evidence>
<dbReference type="EMBL" id="DRPZ01000171">
    <property type="protein sequence ID" value="HGY09658.1"/>
    <property type="molecule type" value="Genomic_DNA"/>
</dbReference>
<organism evidence="4">
    <name type="scientific">Oceanithermus profundus</name>
    <dbReference type="NCBI Taxonomy" id="187137"/>
    <lineage>
        <taxon>Bacteria</taxon>
        <taxon>Thermotogati</taxon>
        <taxon>Deinococcota</taxon>
        <taxon>Deinococci</taxon>
        <taxon>Thermales</taxon>
        <taxon>Thermaceae</taxon>
        <taxon>Oceanithermus</taxon>
    </lineage>
</organism>
<evidence type="ECO:0000256" key="1">
    <source>
        <dbReference type="ARBA" id="ARBA00001946"/>
    </source>
</evidence>
<sequence>MDEAPWEILERRTLADDPVEIVHERLRTHTGALLDYYYQPRRIRVVFALPVTEHRTALLIRQYRHPTRRRLIEVPAGKVDPEESLEAAVRRELREELGAEVGELVRFPAFYPQPSFNAAVFYPFLALEARVTAEPELEGGELIEPFELPLEEAYRLLDEGRIEDASTALTLFYARPWLAARGWVRAPGP</sequence>
<dbReference type="PROSITE" id="PS00893">
    <property type="entry name" value="NUDIX_BOX"/>
    <property type="match status" value="1"/>
</dbReference>
<evidence type="ECO:0000259" key="3">
    <source>
        <dbReference type="PROSITE" id="PS51462"/>
    </source>
</evidence>
<dbReference type="GO" id="GO:0005829">
    <property type="term" value="C:cytosol"/>
    <property type="evidence" value="ECO:0007669"/>
    <property type="project" value="TreeGrafter"/>
</dbReference>
<keyword evidence="2 4" id="KW-0378">Hydrolase</keyword>
<comment type="cofactor">
    <cofactor evidence="1">
        <name>Mg(2+)</name>
        <dbReference type="ChEBI" id="CHEBI:18420"/>
    </cofactor>
</comment>
<dbReference type="Pfam" id="PF00293">
    <property type="entry name" value="NUDIX"/>
    <property type="match status" value="1"/>
</dbReference>
<dbReference type="Proteomes" id="UP000885759">
    <property type="component" value="Unassembled WGS sequence"/>
</dbReference>
<dbReference type="PANTHER" id="PTHR11839">
    <property type="entry name" value="UDP/ADP-SUGAR PYROPHOSPHATASE"/>
    <property type="match status" value="1"/>
</dbReference>
<name>A0A7C4ZGL2_9DEIN</name>
<dbReference type="SUPFAM" id="SSF55811">
    <property type="entry name" value="Nudix"/>
    <property type="match status" value="1"/>
</dbReference>
<dbReference type="PROSITE" id="PS51462">
    <property type="entry name" value="NUDIX"/>
    <property type="match status" value="1"/>
</dbReference>
<dbReference type="GO" id="GO:0016787">
    <property type="term" value="F:hydrolase activity"/>
    <property type="evidence" value="ECO:0007669"/>
    <property type="project" value="UniProtKB-KW"/>
</dbReference>
<dbReference type="CDD" id="cd03424">
    <property type="entry name" value="NUDIX_ADPRase_Nudt5_UGPPase_Nudt14"/>
    <property type="match status" value="1"/>
</dbReference>